<reference evidence="8 9" key="1">
    <citation type="submission" date="2014-07" db="EMBL/GenBank/DDBJ databases">
        <title>Genome Sequence of Rhodococcus opacus Strain R7, a Biodegrader of Mono- and Polycyclic Aromatic Hydrocarbons.</title>
        <authorList>
            <person name="Di Gennaro P."/>
            <person name="Zampolli J."/>
            <person name="Presti I."/>
            <person name="Cappelletti M."/>
            <person name="D'Ursi P."/>
            <person name="Orro A."/>
            <person name="Mezzelani A."/>
            <person name="Milanesi L."/>
        </authorList>
    </citation>
    <scope>NUCLEOTIDE SEQUENCE [LARGE SCALE GENOMIC DNA]</scope>
    <source>
        <strain evidence="8 9">R7</strain>
    </source>
</reference>
<accession>A0A076EJ31</accession>
<dbReference type="Pfam" id="PF02746">
    <property type="entry name" value="MR_MLE_N"/>
    <property type="match status" value="1"/>
</dbReference>
<evidence type="ECO:0000313" key="8">
    <source>
        <dbReference type="EMBL" id="AII05696.1"/>
    </source>
</evidence>
<evidence type="ECO:0000256" key="3">
    <source>
        <dbReference type="ARBA" id="ARBA00022723"/>
    </source>
</evidence>
<dbReference type="PROSITE" id="PS00909">
    <property type="entry name" value="MR_MLE_2"/>
    <property type="match status" value="1"/>
</dbReference>
<dbReference type="EMBL" id="CP008947">
    <property type="protein sequence ID" value="AII05696.1"/>
    <property type="molecule type" value="Genomic_DNA"/>
</dbReference>
<keyword evidence="5" id="KW-0464">Manganese</keyword>
<dbReference type="CDD" id="cd03318">
    <property type="entry name" value="MLE"/>
    <property type="match status" value="1"/>
</dbReference>
<name>A0A076EJ31_RHOOP</name>
<dbReference type="SUPFAM" id="SSF54826">
    <property type="entry name" value="Enolase N-terminal domain-like"/>
    <property type="match status" value="1"/>
</dbReference>
<dbReference type="SUPFAM" id="SSF51604">
    <property type="entry name" value="Enolase C-terminal domain-like"/>
    <property type="match status" value="1"/>
</dbReference>
<dbReference type="GO" id="GO:0018850">
    <property type="term" value="F:chloromuconate cycloisomerase activity"/>
    <property type="evidence" value="ECO:0007669"/>
    <property type="project" value="InterPro"/>
</dbReference>
<dbReference type="InterPro" id="IPR029017">
    <property type="entry name" value="Enolase-like_N"/>
</dbReference>
<dbReference type="Gene3D" id="3.30.390.10">
    <property type="entry name" value="Enolase-like, N-terminal domain"/>
    <property type="match status" value="1"/>
</dbReference>
<dbReference type="InterPro" id="IPR013370">
    <property type="entry name" value="Chloromuconate_cycloisomerase"/>
</dbReference>
<dbReference type="AlphaFoldDB" id="A0A076EJ31"/>
<evidence type="ECO:0000313" key="9">
    <source>
        <dbReference type="Proteomes" id="UP000028488"/>
    </source>
</evidence>
<dbReference type="PANTHER" id="PTHR48080:SF3">
    <property type="entry name" value="ENOLASE SUPERFAMILY MEMBER DDB_G0284701"/>
    <property type="match status" value="1"/>
</dbReference>
<dbReference type="InterPro" id="IPR029065">
    <property type="entry name" value="Enolase_C-like"/>
</dbReference>
<gene>
    <name evidence="8" type="ORF">EP51_14140</name>
</gene>
<dbReference type="SMART" id="SM00922">
    <property type="entry name" value="MR_MLE"/>
    <property type="match status" value="1"/>
</dbReference>
<dbReference type="SFLD" id="SFLDG01258">
    <property type="entry name" value="(chloro)muconate_cycloisomeras"/>
    <property type="match status" value="1"/>
</dbReference>
<dbReference type="SFLD" id="SFLDF00009">
    <property type="entry name" value="o-succinylbenzoate_synthase"/>
    <property type="match status" value="1"/>
</dbReference>
<dbReference type="PANTHER" id="PTHR48080">
    <property type="entry name" value="D-GALACTONATE DEHYDRATASE-RELATED"/>
    <property type="match status" value="1"/>
</dbReference>
<sequence length="374" mass="39490">MNDMIISTIDTTILDVPIRRPHKFSILTIDSQSLLLVRVTTTDGVVGIGEGVVPGGPWWGGESIEGMKALIDRYLTPLLVGQDLSRVSYLGRKLDRMIDGAEFAKAAVEMALWDACGKGYGLPVHQLLGGAHRDRLPVTWALGAEPADVVIEEAQHKLDAGEHRSFKLKMGAGRPADDVARVTAVADALAGQADLAVDLNGSWDVLTAERYLPELAAAGIGLIEQPVPRWDVRAMARLADLLTIPVMADESLRTPHDAVQLCTTGAADILAVKLAKGGGISNVLAVGAVADAFGIPCYGGTTIESSIGTAASLHAFCAMPSLTAGTELFGTLLLSDDIVVDPVVFKDGFLHLPTGPGLGIEIDEDQITRYARTS</sequence>
<dbReference type="Pfam" id="PF13378">
    <property type="entry name" value="MR_MLE_C"/>
    <property type="match status" value="1"/>
</dbReference>
<dbReference type="SFLD" id="SFLDG00180">
    <property type="entry name" value="muconate_cycloisomerase"/>
    <property type="match status" value="1"/>
</dbReference>
<dbReference type="PROSITE" id="PS00908">
    <property type="entry name" value="MR_MLE_1"/>
    <property type="match status" value="1"/>
</dbReference>
<dbReference type="eggNOG" id="COG4948">
    <property type="taxonomic scope" value="Bacteria"/>
</dbReference>
<proteinExistence type="inferred from homology"/>
<dbReference type="NCBIfam" id="TIGR02534">
    <property type="entry name" value="mucon_cyclo"/>
    <property type="match status" value="1"/>
</dbReference>
<dbReference type="GO" id="GO:0018849">
    <property type="term" value="F:muconate cycloisomerase activity"/>
    <property type="evidence" value="ECO:0007669"/>
    <property type="project" value="InterPro"/>
</dbReference>
<dbReference type="InterPro" id="IPR034593">
    <property type="entry name" value="DgoD-like"/>
</dbReference>
<dbReference type="InterPro" id="IPR036849">
    <property type="entry name" value="Enolase-like_C_sf"/>
</dbReference>
<evidence type="ECO:0000256" key="4">
    <source>
        <dbReference type="ARBA" id="ARBA00022797"/>
    </source>
</evidence>
<dbReference type="InterPro" id="IPR018110">
    <property type="entry name" value="Mandel_Rmase/mucon_lact_enz_CS"/>
</dbReference>
<comment type="similarity">
    <text evidence="2">Belongs to the mandelate racemase/muconate lactonizing enzyme family.</text>
</comment>
<organism evidence="8 9">
    <name type="scientific">Rhodococcus opacus</name>
    <name type="common">Nocardia opaca</name>
    <dbReference type="NCBI Taxonomy" id="37919"/>
    <lineage>
        <taxon>Bacteria</taxon>
        <taxon>Bacillati</taxon>
        <taxon>Actinomycetota</taxon>
        <taxon>Actinomycetes</taxon>
        <taxon>Mycobacteriales</taxon>
        <taxon>Nocardiaceae</taxon>
        <taxon>Rhodococcus</taxon>
    </lineage>
</organism>
<dbReference type="Proteomes" id="UP000028488">
    <property type="component" value="Chromosome"/>
</dbReference>
<evidence type="ECO:0000259" key="7">
    <source>
        <dbReference type="SMART" id="SM00922"/>
    </source>
</evidence>
<dbReference type="GO" id="GO:0009063">
    <property type="term" value="P:amino acid catabolic process"/>
    <property type="evidence" value="ECO:0007669"/>
    <property type="project" value="InterPro"/>
</dbReference>
<keyword evidence="6 8" id="KW-0413">Isomerase</keyword>
<dbReference type="InterPro" id="IPR013341">
    <property type="entry name" value="Mandelate_racemase_N_dom"/>
</dbReference>
<dbReference type="InterPro" id="IPR013342">
    <property type="entry name" value="Mandelate_racemase_C"/>
</dbReference>
<evidence type="ECO:0000256" key="6">
    <source>
        <dbReference type="ARBA" id="ARBA00023235"/>
    </source>
</evidence>
<evidence type="ECO:0000256" key="1">
    <source>
        <dbReference type="ARBA" id="ARBA00001936"/>
    </source>
</evidence>
<evidence type="ECO:0000256" key="5">
    <source>
        <dbReference type="ARBA" id="ARBA00023211"/>
    </source>
</evidence>
<dbReference type="SFLD" id="SFLDS00001">
    <property type="entry name" value="Enolase"/>
    <property type="match status" value="1"/>
</dbReference>
<dbReference type="Gene3D" id="3.20.20.120">
    <property type="entry name" value="Enolase-like C-terminal domain"/>
    <property type="match status" value="1"/>
</dbReference>
<comment type="cofactor">
    <cofactor evidence="1">
        <name>Mn(2+)</name>
        <dbReference type="ChEBI" id="CHEBI:29035"/>
    </cofactor>
</comment>
<keyword evidence="3" id="KW-0479">Metal-binding</keyword>
<keyword evidence="4" id="KW-0058">Aromatic hydrocarbons catabolism</keyword>
<dbReference type="GO" id="GO:0030145">
    <property type="term" value="F:manganese ion binding"/>
    <property type="evidence" value="ECO:0007669"/>
    <property type="project" value="InterPro"/>
</dbReference>
<evidence type="ECO:0000256" key="2">
    <source>
        <dbReference type="ARBA" id="ARBA00008031"/>
    </source>
</evidence>
<protein>
    <submittedName>
        <fullName evidence="8">Chloromuconate cycloisomerase</fullName>
    </submittedName>
</protein>
<feature type="domain" description="Mandelate racemase/muconate lactonizing enzyme C-terminal" evidence="7">
    <location>
        <begin position="147"/>
        <end position="245"/>
    </location>
</feature>